<dbReference type="EMBL" id="JARBHB010000007">
    <property type="protein sequence ID" value="KAJ8878938.1"/>
    <property type="molecule type" value="Genomic_DNA"/>
</dbReference>
<organism evidence="1 2">
    <name type="scientific">Dryococelus australis</name>
    <dbReference type="NCBI Taxonomy" id="614101"/>
    <lineage>
        <taxon>Eukaryota</taxon>
        <taxon>Metazoa</taxon>
        <taxon>Ecdysozoa</taxon>
        <taxon>Arthropoda</taxon>
        <taxon>Hexapoda</taxon>
        <taxon>Insecta</taxon>
        <taxon>Pterygota</taxon>
        <taxon>Neoptera</taxon>
        <taxon>Polyneoptera</taxon>
        <taxon>Phasmatodea</taxon>
        <taxon>Verophasmatodea</taxon>
        <taxon>Anareolatae</taxon>
        <taxon>Phasmatidae</taxon>
        <taxon>Eurycanthinae</taxon>
        <taxon>Dryococelus</taxon>
    </lineage>
</organism>
<evidence type="ECO:0000313" key="2">
    <source>
        <dbReference type="Proteomes" id="UP001159363"/>
    </source>
</evidence>
<reference evidence="1 2" key="1">
    <citation type="submission" date="2023-02" db="EMBL/GenBank/DDBJ databases">
        <title>LHISI_Scaffold_Assembly.</title>
        <authorList>
            <person name="Stuart O.P."/>
            <person name="Cleave R."/>
            <person name="Magrath M.J.L."/>
            <person name="Mikheyev A.S."/>
        </authorList>
    </citation>
    <scope>NUCLEOTIDE SEQUENCE [LARGE SCALE GENOMIC DNA]</scope>
    <source>
        <strain evidence="1">Daus_M_001</strain>
        <tissue evidence="1">Leg muscle</tissue>
    </source>
</reference>
<protein>
    <submittedName>
        <fullName evidence="1">Uncharacterized protein</fullName>
    </submittedName>
</protein>
<gene>
    <name evidence="1" type="ORF">PR048_019541</name>
</gene>
<name>A0ABQ9H3R9_9NEOP</name>
<sequence length="472" mass="52765">MPVCFSATLTGCDISLGITYIHSTVILGNVETSFTEHDAMILVITPYLPVMAPLQIPPGVSYTNALTRSGERGGHATDLPRPIQRSKSSNLHSVSEEIWAALNIEVLKAVSVKRSEYEAAPECKSKGNGRFLRKPADQRVAALGQSGARQLAHVTSQHGVASGVRPCVHYCRHAAVFKIRLSRTRPFPEKFRAPELQKLKSVAYRRFNLKHPCPGNTFLYPKWRLKRARVASGTKTYAVNKYCKQVNYTHTETVQQRHSMLRSTSLKMAGAFLMFPNVARNMASSSSLLWYSQKCTTPVFLRDPRGRNPKELGWDSERARQWDLQLCSIQIVRGCKAEGNKRRWATRGHALNSLLSLAVKQVNRTDAISFHPPTKTIRVQPPAGSLRIFACGNHARRCRQSEAFLRDLSFPHSYVPALLQTHLASPSSALKTSILRAAQISSLTHSFLCKGMKFKTIPAYKVVKSIRILNEH</sequence>
<dbReference type="Proteomes" id="UP001159363">
    <property type="component" value="Chromosome 6"/>
</dbReference>
<keyword evidence="2" id="KW-1185">Reference proteome</keyword>
<proteinExistence type="predicted"/>
<comment type="caution">
    <text evidence="1">The sequence shown here is derived from an EMBL/GenBank/DDBJ whole genome shotgun (WGS) entry which is preliminary data.</text>
</comment>
<evidence type="ECO:0000313" key="1">
    <source>
        <dbReference type="EMBL" id="KAJ8878938.1"/>
    </source>
</evidence>
<accession>A0ABQ9H3R9</accession>